<keyword evidence="8 13" id="KW-0326">Glycosidase</keyword>
<evidence type="ECO:0000256" key="5">
    <source>
        <dbReference type="ARBA" id="ARBA00013433"/>
    </source>
</evidence>
<accession>A0A6S7AUS2</accession>
<gene>
    <name evidence="13" type="primary">flgJ</name>
    <name evidence="13" type="ORF">LMG28138_00506</name>
</gene>
<dbReference type="GO" id="GO:0071973">
    <property type="term" value="P:bacterial-type flagellum-dependent cell motility"/>
    <property type="evidence" value="ECO:0007669"/>
    <property type="project" value="TreeGrafter"/>
</dbReference>
<evidence type="ECO:0000313" key="14">
    <source>
        <dbReference type="Proteomes" id="UP000494115"/>
    </source>
</evidence>
<dbReference type="Gene3D" id="1.10.530.10">
    <property type="match status" value="1"/>
</dbReference>
<keyword evidence="9" id="KW-0961">Cell wall biogenesis/degradation</keyword>
<dbReference type="Proteomes" id="UP000494115">
    <property type="component" value="Unassembled WGS sequence"/>
</dbReference>
<dbReference type="EMBL" id="CADIKM010000002">
    <property type="protein sequence ID" value="CAB3778542.1"/>
    <property type="molecule type" value="Genomic_DNA"/>
</dbReference>
<evidence type="ECO:0000256" key="11">
    <source>
        <dbReference type="SAM" id="MobiDB-lite"/>
    </source>
</evidence>
<evidence type="ECO:0000256" key="3">
    <source>
        <dbReference type="ARBA" id="ARBA00006880"/>
    </source>
</evidence>
<comment type="subcellular location">
    <subcellularLocation>
        <location evidence="2">Periplasm</location>
    </subcellularLocation>
</comment>
<comment type="similarity">
    <text evidence="4">In the C-terminal section; belongs to the glycosyl hydrolase 73 family.</text>
</comment>
<evidence type="ECO:0000256" key="9">
    <source>
        <dbReference type="ARBA" id="ARBA00023316"/>
    </source>
</evidence>
<dbReference type="SMART" id="SM00047">
    <property type="entry name" value="LYZ2"/>
    <property type="match status" value="1"/>
</dbReference>
<proteinExistence type="inferred from homology"/>
<keyword evidence="7 13" id="KW-0378">Hydrolase</keyword>
<protein>
    <recommendedName>
        <fullName evidence="5">Peptidoglycan hydrolase FlgJ</fullName>
    </recommendedName>
    <alternativeName>
        <fullName evidence="10">Muramidase FlgJ</fullName>
    </alternativeName>
</protein>
<keyword evidence="14" id="KW-1185">Reference proteome</keyword>
<dbReference type="GO" id="GO:0071555">
    <property type="term" value="P:cell wall organization"/>
    <property type="evidence" value="ECO:0007669"/>
    <property type="project" value="UniProtKB-KW"/>
</dbReference>
<dbReference type="PANTHER" id="PTHR33308">
    <property type="entry name" value="PEPTIDOGLYCAN HYDROLASE FLGJ"/>
    <property type="match status" value="1"/>
</dbReference>
<dbReference type="NCBIfam" id="TIGR02541">
    <property type="entry name" value="flagell_FlgJ"/>
    <property type="match status" value="1"/>
</dbReference>
<dbReference type="InterPro" id="IPR013377">
    <property type="entry name" value="FlgJ"/>
</dbReference>
<dbReference type="PRINTS" id="PR01002">
    <property type="entry name" value="FLGFLGJ"/>
</dbReference>
<reference evidence="13 14" key="1">
    <citation type="submission" date="2020-04" db="EMBL/GenBank/DDBJ databases">
        <authorList>
            <person name="De Canck E."/>
        </authorList>
    </citation>
    <scope>NUCLEOTIDE SEQUENCE [LARGE SCALE GENOMIC DNA]</scope>
    <source>
        <strain evidence="13 14">LMG 28138</strain>
    </source>
</reference>
<evidence type="ECO:0000256" key="2">
    <source>
        <dbReference type="ARBA" id="ARBA00004418"/>
    </source>
</evidence>
<organism evidence="13 14">
    <name type="scientific">Pararobbsia alpina</name>
    <dbReference type="NCBI Taxonomy" id="621374"/>
    <lineage>
        <taxon>Bacteria</taxon>
        <taxon>Pseudomonadati</taxon>
        <taxon>Pseudomonadota</taxon>
        <taxon>Betaproteobacteria</taxon>
        <taxon>Burkholderiales</taxon>
        <taxon>Burkholderiaceae</taxon>
        <taxon>Pararobbsia</taxon>
    </lineage>
</organism>
<keyword evidence="6" id="KW-0574">Periplasm</keyword>
<evidence type="ECO:0000256" key="8">
    <source>
        <dbReference type="ARBA" id="ARBA00023295"/>
    </source>
</evidence>
<dbReference type="Pfam" id="PF01832">
    <property type="entry name" value="Glucosaminidase"/>
    <property type="match status" value="1"/>
</dbReference>
<comment type="function">
    <text evidence="1">Flagellum-specific muramidase which hydrolyzes the peptidoglycan layer to assemble the rod structure in the periplasmic space.</text>
</comment>
<dbReference type="GO" id="GO:0004040">
    <property type="term" value="F:amidase activity"/>
    <property type="evidence" value="ECO:0007669"/>
    <property type="project" value="InterPro"/>
</dbReference>
<evidence type="ECO:0000256" key="7">
    <source>
        <dbReference type="ARBA" id="ARBA00022801"/>
    </source>
</evidence>
<evidence type="ECO:0000256" key="10">
    <source>
        <dbReference type="ARBA" id="ARBA00030835"/>
    </source>
</evidence>
<dbReference type="InterPro" id="IPR002901">
    <property type="entry name" value="MGlyc_endo_b_GlcNAc-like_dom"/>
</dbReference>
<dbReference type="Gene3D" id="2.10.70.40">
    <property type="entry name" value="peptidoglycan hydrolase"/>
    <property type="match status" value="1"/>
</dbReference>
<dbReference type="AlphaFoldDB" id="A0A6S7AUS2"/>
<feature type="domain" description="Mannosyl-glycoprotein endo-beta-N-acetylglucosamidase-like" evidence="12">
    <location>
        <begin position="174"/>
        <end position="330"/>
    </location>
</feature>
<dbReference type="FunFam" id="2.10.70.40:FF:000001">
    <property type="entry name" value="Flagellar assembly peptidoglycan hydrolase FlgJ"/>
    <property type="match status" value="1"/>
</dbReference>
<sequence>MGMSLDSKLQNQTDASDVSKRFALDTGGFDAMRMAVKNSPLAGAKMAARQFDAVFMQMMLKSMQDATPSNGILDSETSKTYMSMLDQQLAQQLSNKGIGVADQMLGQLLRNQGIKVGPDGQVINHDANGTASAPGSINTNAMLNMLATQAYASQHGAGAPLAQNSQSFNPDDSDADYDGDDRQRAFVDKLGNAAKTASAASGIPARFILSHAALESGWGRHEIRGADGTTSHNVFGIKAGKNWTGPTVTATTTEYVDGVAQHVKAKFRAYGSYEDAMVDYTNLLKNNPRYAGTMASSHDAAGFAAGLQRAGYATDPAYAKKLVKIMQQMV</sequence>
<dbReference type="GO" id="GO:0016798">
    <property type="term" value="F:hydrolase activity, acting on glycosyl bonds"/>
    <property type="evidence" value="ECO:0007669"/>
    <property type="project" value="UniProtKB-KW"/>
</dbReference>
<dbReference type="GO" id="GO:0044780">
    <property type="term" value="P:bacterial-type flagellum assembly"/>
    <property type="evidence" value="ECO:0007669"/>
    <property type="project" value="InterPro"/>
</dbReference>
<dbReference type="PANTHER" id="PTHR33308:SF9">
    <property type="entry name" value="PEPTIDOGLYCAN HYDROLASE FLGJ"/>
    <property type="match status" value="1"/>
</dbReference>
<evidence type="ECO:0000256" key="1">
    <source>
        <dbReference type="ARBA" id="ARBA00002954"/>
    </source>
</evidence>
<name>A0A6S7AUS2_9BURK</name>
<evidence type="ECO:0000313" key="13">
    <source>
        <dbReference type="EMBL" id="CAB3778542.1"/>
    </source>
</evidence>
<dbReference type="InterPro" id="IPR051056">
    <property type="entry name" value="Glycosyl_Hydrolase_73"/>
</dbReference>
<comment type="similarity">
    <text evidence="3">In the N-terminal section; belongs to the FlgJ family.</text>
</comment>
<evidence type="ECO:0000259" key="12">
    <source>
        <dbReference type="SMART" id="SM00047"/>
    </source>
</evidence>
<dbReference type="Pfam" id="PF10135">
    <property type="entry name" value="Rod-binding"/>
    <property type="match status" value="1"/>
</dbReference>
<dbReference type="InterPro" id="IPR019301">
    <property type="entry name" value="Flagellar_prot_FlgJ_N"/>
</dbReference>
<dbReference type="GO" id="GO:0042597">
    <property type="term" value="C:periplasmic space"/>
    <property type="evidence" value="ECO:0007669"/>
    <property type="project" value="UniProtKB-SubCell"/>
</dbReference>
<evidence type="ECO:0000256" key="4">
    <source>
        <dbReference type="ARBA" id="ARBA00007974"/>
    </source>
</evidence>
<feature type="region of interest" description="Disordered" evidence="11">
    <location>
        <begin position="157"/>
        <end position="180"/>
    </location>
</feature>
<evidence type="ECO:0000256" key="6">
    <source>
        <dbReference type="ARBA" id="ARBA00022764"/>
    </source>
</evidence>